<dbReference type="PANTHER" id="PTHR33377:SF79">
    <property type="entry name" value="RX N-TERMINAL DOMAIN-CONTAINING PROTEIN"/>
    <property type="match status" value="1"/>
</dbReference>
<reference evidence="1" key="1">
    <citation type="submission" date="2020-07" db="EMBL/GenBank/DDBJ databases">
        <title>Genome sequence and genetic diversity analysis of an under-domesticated orphan crop, white fonio (Digitaria exilis).</title>
        <authorList>
            <person name="Bennetzen J.L."/>
            <person name="Chen S."/>
            <person name="Ma X."/>
            <person name="Wang X."/>
            <person name="Yssel A.E.J."/>
            <person name="Chaluvadi S.R."/>
            <person name="Johnson M."/>
            <person name="Gangashetty P."/>
            <person name="Hamidou F."/>
            <person name="Sanogo M.D."/>
            <person name="Zwaenepoel A."/>
            <person name="Wallace J."/>
            <person name="Van De Peer Y."/>
            <person name="Van Deynze A."/>
        </authorList>
    </citation>
    <scope>NUCLEOTIDE SEQUENCE</scope>
    <source>
        <tissue evidence="1">Leaves</tissue>
    </source>
</reference>
<protein>
    <submittedName>
        <fullName evidence="1">Uncharacterized protein</fullName>
    </submittedName>
</protein>
<gene>
    <name evidence="1" type="ORF">HU200_002420</name>
</gene>
<dbReference type="OrthoDB" id="692472at2759"/>
<accession>A0A835FWU2</accession>
<comment type="caution">
    <text evidence="1">The sequence shown here is derived from an EMBL/GenBank/DDBJ whole genome shotgun (WGS) entry which is preliminary data.</text>
</comment>
<evidence type="ECO:0000313" key="2">
    <source>
        <dbReference type="Proteomes" id="UP000636709"/>
    </source>
</evidence>
<organism evidence="1 2">
    <name type="scientific">Digitaria exilis</name>
    <dbReference type="NCBI Taxonomy" id="1010633"/>
    <lineage>
        <taxon>Eukaryota</taxon>
        <taxon>Viridiplantae</taxon>
        <taxon>Streptophyta</taxon>
        <taxon>Embryophyta</taxon>
        <taxon>Tracheophyta</taxon>
        <taxon>Spermatophyta</taxon>
        <taxon>Magnoliopsida</taxon>
        <taxon>Liliopsida</taxon>
        <taxon>Poales</taxon>
        <taxon>Poaceae</taxon>
        <taxon>PACMAD clade</taxon>
        <taxon>Panicoideae</taxon>
        <taxon>Panicodae</taxon>
        <taxon>Paniceae</taxon>
        <taxon>Anthephorinae</taxon>
        <taxon>Digitaria</taxon>
    </lineage>
</organism>
<keyword evidence="2" id="KW-1185">Reference proteome</keyword>
<dbReference type="EMBL" id="JACEFO010000160">
    <property type="protein sequence ID" value="KAF8779670.1"/>
    <property type="molecule type" value="Genomic_DNA"/>
</dbReference>
<evidence type="ECO:0000313" key="1">
    <source>
        <dbReference type="EMBL" id="KAF8779670.1"/>
    </source>
</evidence>
<sequence>MYHAAKGMFVVVTWGWEARGHAAEVDAGMEDGRSERKETAWIISAYKENSTCKDGYIICHYTRTYKIRDKNRLSCRASIDQKLERLQQLLLRVHTVVEEAEGRYITNSQMLVKLGLVVDAMYQGYYVLDTFKYKPYEELPTQEQVSNSYALSCLARLNKRIRAASSAMGINASFNQEVEAVLGHLETIVANIT</sequence>
<dbReference type="AlphaFoldDB" id="A0A835FWU2"/>
<name>A0A835FWU2_9POAL</name>
<dbReference type="Proteomes" id="UP000636709">
    <property type="component" value="Unassembled WGS sequence"/>
</dbReference>
<proteinExistence type="predicted"/>
<dbReference type="PANTHER" id="PTHR33377">
    <property type="entry name" value="OS10G0134700 PROTEIN-RELATED"/>
    <property type="match status" value="1"/>
</dbReference>